<accession>A0ABM1EVD5</accession>
<evidence type="ECO:0000256" key="5">
    <source>
        <dbReference type="ARBA" id="ARBA00022917"/>
    </source>
</evidence>
<keyword evidence="4 7" id="KW-0694">RNA-binding</keyword>
<dbReference type="Pfam" id="PF01652">
    <property type="entry name" value="IF4E"/>
    <property type="match status" value="1"/>
</dbReference>
<dbReference type="InterPro" id="IPR019770">
    <property type="entry name" value="TIF_eIF_4E_CS"/>
</dbReference>
<dbReference type="Proteomes" id="UP000695022">
    <property type="component" value="Unplaced"/>
</dbReference>
<dbReference type="GeneID" id="106816117"/>
<evidence type="ECO:0000256" key="3">
    <source>
        <dbReference type="ARBA" id="ARBA00022845"/>
    </source>
</evidence>
<proteinExistence type="inferred from homology"/>
<keyword evidence="3" id="KW-0810">Translation regulation</keyword>
<reference evidence="10" key="1">
    <citation type="submission" date="2025-08" db="UniProtKB">
        <authorList>
            <consortium name="RefSeq"/>
        </authorList>
    </citation>
    <scope>IDENTIFICATION</scope>
</reference>
<keyword evidence="5 7" id="KW-0648">Protein biosynthesis</keyword>
<evidence type="ECO:0000256" key="8">
    <source>
        <dbReference type="SAM" id="MobiDB-lite"/>
    </source>
</evidence>
<dbReference type="SUPFAM" id="SSF55418">
    <property type="entry name" value="eIF4e-like"/>
    <property type="match status" value="1"/>
</dbReference>
<keyword evidence="2 7" id="KW-0396">Initiation factor</keyword>
<dbReference type="InterPro" id="IPR023398">
    <property type="entry name" value="TIF_eIF4e-like"/>
</dbReference>
<organism evidence="9 10">
    <name type="scientific">Priapulus caudatus</name>
    <name type="common">Priapulid worm</name>
    <dbReference type="NCBI Taxonomy" id="37621"/>
    <lineage>
        <taxon>Eukaryota</taxon>
        <taxon>Metazoa</taxon>
        <taxon>Ecdysozoa</taxon>
        <taxon>Scalidophora</taxon>
        <taxon>Priapulida</taxon>
        <taxon>Priapulimorpha</taxon>
        <taxon>Priapulimorphida</taxon>
        <taxon>Priapulidae</taxon>
        <taxon>Priapulus</taxon>
    </lineage>
</organism>
<evidence type="ECO:0000256" key="7">
    <source>
        <dbReference type="RuleBase" id="RU004374"/>
    </source>
</evidence>
<keyword evidence="9" id="KW-1185">Reference proteome</keyword>
<dbReference type="Gene3D" id="3.30.760.10">
    <property type="entry name" value="RNA Cap, Translation Initiation Factor Eif4e"/>
    <property type="match status" value="1"/>
</dbReference>
<evidence type="ECO:0000313" key="9">
    <source>
        <dbReference type="Proteomes" id="UP000695022"/>
    </source>
</evidence>
<evidence type="ECO:0000256" key="1">
    <source>
        <dbReference type="ARBA" id="ARBA00009860"/>
    </source>
</evidence>
<comment type="similarity">
    <text evidence="1 7">Belongs to the eukaryotic initiation factor 4E family.</text>
</comment>
<evidence type="ECO:0000256" key="4">
    <source>
        <dbReference type="ARBA" id="ARBA00022884"/>
    </source>
</evidence>
<dbReference type="RefSeq" id="XP_014676156.1">
    <property type="nucleotide sequence ID" value="XM_014820670.1"/>
</dbReference>
<feature type="region of interest" description="Disordered" evidence="8">
    <location>
        <begin position="1"/>
        <end position="21"/>
    </location>
</feature>
<dbReference type="PANTHER" id="PTHR11960">
    <property type="entry name" value="EUKARYOTIC TRANSLATION INITIATION FACTOR 4E RELATED"/>
    <property type="match status" value="1"/>
</dbReference>
<dbReference type="InterPro" id="IPR001040">
    <property type="entry name" value="TIF_eIF_4E"/>
</dbReference>
<feature type="compositionally biased region" description="Polar residues" evidence="8">
    <location>
        <begin position="1"/>
        <end position="11"/>
    </location>
</feature>
<evidence type="ECO:0000313" key="10">
    <source>
        <dbReference type="RefSeq" id="XP_014676156.1"/>
    </source>
</evidence>
<dbReference type="PANTHER" id="PTHR11960:SF8">
    <property type="entry name" value="EUKARYOTIC TRANSLATION INITIATION FACTOR 4E1-RELATED"/>
    <property type="match status" value="1"/>
</dbReference>
<evidence type="ECO:0000256" key="6">
    <source>
        <dbReference type="ARBA" id="ARBA00032656"/>
    </source>
</evidence>
<gene>
    <name evidence="10" type="primary">LOC106816117</name>
</gene>
<dbReference type="PROSITE" id="PS00813">
    <property type="entry name" value="IF4E"/>
    <property type="match status" value="1"/>
</dbReference>
<protein>
    <recommendedName>
        <fullName evidence="6">eIF-4F 25 kDa subunit</fullName>
    </recommendedName>
</protein>
<name>A0ABM1EVD5_PRICU</name>
<sequence>MSRPTEQSVTETKAGAAESTETKAVVSTKEVEISPELLIKHPLQNSWTLWFYKNDQDKQWEENQREISTFDTVEDFWALYNHIEAASRLQSGCDYSLFKTGIKPMWEDTKNKSGGRWTINLNRLQCINDLDSYWLETLLCLVGEAFDEQSDDICGTVVQIRTKGDKLAVWTGDLRNNDGILKIGMKYKERLGLPNKVCVMGYQAHADSMVICGSMPAQNRFTV</sequence>
<evidence type="ECO:0000256" key="2">
    <source>
        <dbReference type="ARBA" id="ARBA00022540"/>
    </source>
</evidence>